<accession>A0A1H3IE17</accession>
<name>A0A1H3IE17_9RHOB</name>
<keyword evidence="3" id="KW-1185">Reference proteome</keyword>
<organism evidence="2 3">
    <name type="scientific">Citreimonas salinaria</name>
    <dbReference type="NCBI Taxonomy" id="321339"/>
    <lineage>
        <taxon>Bacteria</taxon>
        <taxon>Pseudomonadati</taxon>
        <taxon>Pseudomonadota</taxon>
        <taxon>Alphaproteobacteria</taxon>
        <taxon>Rhodobacterales</taxon>
        <taxon>Roseobacteraceae</taxon>
        <taxon>Citreimonas</taxon>
    </lineage>
</organism>
<proteinExistence type="predicted"/>
<dbReference type="EMBL" id="FNPF01000005">
    <property type="protein sequence ID" value="SDY25782.1"/>
    <property type="molecule type" value="Genomic_DNA"/>
</dbReference>
<reference evidence="2 3" key="1">
    <citation type="submission" date="2016-10" db="EMBL/GenBank/DDBJ databases">
        <authorList>
            <person name="de Groot N.N."/>
        </authorList>
    </citation>
    <scope>NUCLEOTIDE SEQUENCE [LARGE SCALE GENOMIC DNA]</scope>
    <source>
        <strain evidence="2 3">DSM 26880</strain>
    </source>
</reference>
<dbReference type="Pfam" id="PF19778">
    <property type="entry name" value="RE_endonuc"/>
    <property type="match status" value="1"/>
</dbReference>
<dbReference type="STRING" id="321339.SAMN05444340_1051"/>
<evidence type="ECO:0000259" key="1">
    <source>
        <dbReference type="Pfam" id="PF19778"/>
    </source>
</evidence>
<dbReference type="InterPro" id="IPR045572">
    <property type="entry name" value="RE_endonuc_C"/>
</dbReference>
<evidence type="ECO:0000313" key="2">
    <source>
        <dbReference type="EMBL" id="SDY25782.1"/>
    </source>
</evidence>
<sequence length="306" mass="34646">MAGYRADFPRERIDIDLSRLDPYVLDPDRVRAATNVTMAGIIGARHTLDLEHLRDQRLSTVAFHLANYWVSEKLRDANGEPKTHLFTHAKRIVLQWLRSDRVVYKGGCQPAQLLYLQLADEVCELLMGALLDQPGGESIIRATLDPFMPEGSTIDVNFPTSKAGRHTPRADRSHLNYIVTDSDWEAKFAQLLDEHPEVLAYTKNQNLGFEVPYSEQGEARTYLPDFLVRLRTPEGSDPMTLVVEIKGYRGHDAALKAETMRNKWIPAVNRLGTHGRWAFVELRSLHDFRDEFDAAIEALVAATEPA</sequence>
<feature type="domain" description="Type III restriction enzyme C-terminal endonuclease" evidence="1">
    <location>
        <begin position="173"/>
        <end position="261"/>
    </location>
</feature>
<protein>
    <submittedName>
        <fullName evidence="2">Type III restriction enzyme</fullName>
    </submittedName>
</protein>
<evidence type="ECO:0000313" key="3">
    <source>
        <dbReference type="Proteomes" id="UP000199286"/>
    </source>
</evidence>
<dbReference type="AlphaFoldDB" id="A0A1H3IE17"/>
<gene>
    <name evidence="2" type="ORF">SAMN05444340_1051</name>
</gene>
<dbReference type="GO" id="GO:0015668">
    <property type="term" value="F:type III site-specific deoxyribonuclease activity"/>
    <property type="evidence" value="ECO:0007669"/>
    <property type="project" value="InterPro"/>
</dbReference>
<dbReference type="Proteomes" id="UP000199286">
    <property type="component" value="Unassembled WGS sequence"/>
</dbReference>
<dbReference type="Gene3D" id="3.40.91.30">
    <property type="match status" value="1"/>
</dbReference>